<dbReference type="SUPFAM" id="SSF51735">
    <property type="entry name" value="NAD(P)-binding Rossmann-fold domains"/>
    <property type="match status" value="1"/>
</dbReference>
<accession>A0A5P2HCB4</accession>
<dbReference type="PANTHER" id="PTHR47129">
    <property type="entry name" value="QUINONE OXIDOREDUCTASE 2"/>
    <property type="match status" value="1"/>
</dbReference>
<gene>
    <name evidence="2" type="ORF">FOB72_21680</name>
</gene>
<reference evidence="2 3" key="1">
    <citation type="submission" date="2019-09" db="EMBL/GenBank/DDBJ databases">
        <title>FDA dAtabase for Regulatory Grade micrObial Sequences (FDA-ARGOS): Supporting development and validation of Infectious Disease Dx tests.</title>
        <authorList>
            <person name="Sciortino C."/>
            <person name="Tallon L."/>
            <person name="Sadzewicz L."/>
            <person name="Vavikolanu K."/>
            <person name="Mehta A."/>
            <person name="Aluvathingal J."/>
            <person name="Nadendla S."/>
            <person name="Nandy P."/>
            <person name="Geyer C."/>
            <person name="Yan Y."/>
            <person name="Sichtig H."/>
        </authorList>
    </citation>
    <scope>NUCLEOTIDE SEQUENCE [LARGE SCALE GENOMIC DNA]</scope>
    <source>
        <strain evidence="2 3">FDAARGOS_664</strain>
    </source>
</reference>
<dbReference type="AlphaFoldDB" id="A0A5P2HCB4"/>
<dbReference type="OrthoDB" id="5510591at2"/>
<dbReference type="EMBL" id="CP044067">
    <property type="protein sequence ID" value="QET04710.1"/>
    <property type="molecule type" value="Genomic_DNA"/>
</dbReference>
<dbReference type="PANTHER" id="PTHR47129:SF1">
    <property type="entry name" value="NMRA-LIKE DOMAIN-CONTAINING PROTEIN"/>
    <property type="match status" value="1"/>
</dbReference>
<organism evidence="2 3">
    <name type="scientific">Cupriavidus pauculus</name>
    <dbReference type="NCBI Taxonomy" id="82633"/>
    <lineage>
        <taxon>Bacteria</taxon>
        <taxon>Pseudomonadati</taxon>
        <taxon>Pseudomonadota</taxon>
        <taxon>Betaproteobacteria</taxon>
        <taxon>Burkholderiales</taxon>
        <taxon>Burkholderiaceae</taxon>
        <taxon>Cupriavidus</taxon>
    </lineage>
</organism>
<dbReference type="Gene3D" id="3.90.25.10">
    <property type="entry name" value="UDP-galactose 4-epimerase, domain 1"/>
    <property type="match status" value="1"/>
</dbReference>
<proteinExistence type="predicted"/>
<evidence type="ECO:0000313" key="3">
    <source>
        <dbReference type="Proteomes" id="UP000322822"/>
    </source>
</evidence>
<evidence type="ECO:0000259" key="1">
    <source>
        <dbReference type="Pfam" id="PF13460"/>
    </source>
</evidence>
<sequence>MHSPTLLVSGISGQLAQLVMASLLGHPSLVGTTRAPERHRHLASHGVDVRYADFDQPASTTHAFEGADRLLLVSTGAEHCGPRRVAQHRHAISAAGEAGVERLVYTSLLNADTSPLGPIASDHAATEAMLRESGLRHVVLRNAFYMDMLLMSLQRAIATGEWISAAGQGRVAYVTRGNCAMAAAAALRSDVGQDMTHHRRVDITGPDALSGEDVVAIANAVLGTRIRFVPVTKEEAASRLSASGMPPPMAALLAYIDTCVAQGAMAPASDDYLQLTGERATSVEAFLIAHRDTLLNAAST</sequence>
<dbReference type="Pfam" id="PF13460">
    <property type="entry name" value="NAD_binding_10"/>
    <property type="match status" value="1"/>
</dbReference>
<feature type="domain" description="NAD(P)-binding" evidence="1">
    <location>
        <begin position="10"/>
        <end position="147"/>
    </location>
</feature>
<dbReference type="Proteomes" id="UP000322822">
    <property type="component" value="Chromosome 2"/>
</dbReference>
<dbReference type="Gene3D" id="3.40.50.720">
    <property type="entry name" value="NAD(P)-binding Rossmann-like Domain"/>
    <property type="match status" value="1"/>
</dbReference>
<dbReference type="InterPro" id="IPR052718">
    <property type="entry name" value="NmrA-type_oxidoreductase"/>
</dbReference>
<protein>
    <submittedName>
        <fullName evidence="2">NAD(P)H-binding protein</fullName>
    </submittedName>
</protein>
<evidence type="ECO:0000313" key="2">
    <source>
        <dbReference type="EMBL" id="QET04710.1"/>
    </source>
</evidence>
<dbReference type="InterPro" id="IPR016040">
    <property type="entry name" value="NAD(P)-bd_dom"/>
</dbReference>
<name>A0A5P2HCB4_9BURK</name>
<dbReference type="InterPro" id="IPR036291">
    <property type="entry name" value="NAD(P)-bd_dom_sf"/>
</dbReference>
<dbReference type="RefSeq" id="WP_150374771.1">
    <property type="nucleotide sequence ID" value="NZ_CP044067.1"/>
</dbReference>